<dbReference type="InterPro" id="IPR001128">
    <property type="entry name" value="Cyt_P450"/>
</dbReference>
<keyword evidence="5" id="KW-0408">Iron</keyword>
<evidence type="ECO:0000256" key="4">
    <source>
        <dbReference type="ARBA" id="ARBA00023002"/>
    </source>
</evidence>
<reference evidence="7" key="1">
    <citation type="submission" date="2022-12" db="EMBL/GenBank/DDBJ databases">
        <title>Draft genome assemblies for two species of Escallonia (Escalloniales).</title>
        <authorList>
            <person name="Chanderbali A."/>
            <person name="Dervinis C."/>
            <person name="Anghel I."/>
            <person name="Soltis D."/>
            <person name="Soltis P."/>
            <person name="Zapata F."/>
        </authorList>
    </citation>
    <scope>NUCLEOTIDE SEQUENCE</scope>
    <source>
        <strain evidence="7">UCBG64.0493</strain>
        <tissue evidence="7">Leaf</tissue>
    </source>
</reference>
<evidence type="ECO:0000256" key="5">
    <source>
        <dbReference type="ARBA" id="ARBA00023004"/>
    </source>
</evidence>
<evidence type="ECO:0000313" key="7">
    <source>
        <dbReference type="EMBL" id="KAK3033483.1"/>
    </source>
</evidence>
<evidence type="ECO:0000256" key="2">
    <source>
        <dbReference type="ARBA" id="ARBA00010617"/>
    </source>
</evidence>
<dbReference type="AlphaFoldDB" id="A0AA88WSW0"/>
<dbReference type="GO" id="GO:0016705">
    <property type="term" value="F:oxidoreductase activity, acting on paired donors, with incorporation or reduction of molecular oxygen"/>
    <property type="evidence" value="ECO:0007669"/>
    <property type="project" value="InterPro"/>
</dbReference>
<organism evidence="7 8">
    <name type="scientific">Escallonia herrerae</name>
    <dbReference type="NCBI Taxonomy" id="1293975"/>
    <lineage>
        <taxon>Eukaryota</taxon>
        <taxon>Viridiplantae</taxon>
        <taxon>Streptophyta</taxon>
        <taxon>Embryophyta</taxon>
        <taxon>Tracheophyta</taxon>
        <taxon>Spermatophyta</taxon>
        <taxon>Magnoliopsida</taxon>
        <taxon>eudicotyledons</taxon>
        <taxon>Gunneridae</taxon>
        <taxon>Pentapetalae</taxon>
        <taxon>asterids</taxon>
        <taxon>campanulids</taxon>
        <taxon>Escalloniales</taxon>
        <taxon>Escalloniaceae</taxon>
        <taxon>Escallonia</taxon>
    </lineage>
</organism>
<evidence type="ECO:0000313" key="8">
    <source>
        <dbReference type="Proteomes" id="UP001188597"/>
    </source>
</evidence>
<dbReference type="GO" id="GO:0005506">
    <property type="term" value="F:iron ion binding"/>
    <property type="evidence" value="ECO:0007669"/>
    <property type="project" value="InterPro"/>
</dbReference>
<evidence type="ECO:0000256" key="3">
    <source>
        <dbReference type="ARBA" id="ARBA00022723"/>
    </source>
</evidence>
<protein>
    <recommendedName>
        <fullName evidence="9">Cytochrome P450</fullName>
    </recommendedName>
</protein>
<evidence type="ECO:0000256" key="1">
    <source>
        <dbReference type="ARBA" id="ARBA00001971"/>
    </source>
</evidence>
<dbReference type="Proteomes" id="UP001188597">
    <property type="component" value="Unassembled WGS sequence"/>
</dbReference>
<accession>A0AA88WSW0</accession>
<comment type="cofactor">
    <cofactor evidence="1">
        <name>heme</name>
        <dbReference type="ChEBI" id="CHEBI:30413"/>
    </cofactor>
</comment>
<dbReference type="SUPFAM" id="SSF48264">
    <property type="entry name" value="Cytochrome P450"/>
    <property type="match status" value="1"/>
</dbReference>
<gene>
    <name evidence="7" type="ORF">RJ639_033087</name>
</gene>
<comment type="caution">
    <text evidence="7">The sequence shown here is derived from an EMBL/GenBank/DDBJ whole genome shotgun (WGS) entry which is preliminary data.</text>
</comment>
<feature type="compositionally biased region" description="Polar residues" evidence="6">
    <location>
        <begin position="89"/>
        <end position="100"/>
    </location>
</feature>
<keyword evidence="8" id="KW-1185">Reference proteome</keyword>
<dbReference type="PANTHER" id="PTHR24296">
    <property type="entry name" value="CYTOCHROME P450"/>
    <property type="match status" value="1"/>
</dbReference>
<dbReference type="Gene3D" id="1.10.630.10">
    <property type="entry name" value="Cytochrome P450"/>
    <property type="match status" value="1"/>
</dbReference>
<keyword evidence="4" id="KW-0560">Oxidoreductase</keyword>
<sequence length="100" mass="11476">MGRMENLWGKDRLEFRPDRWFVEPNEGKRGELKKESLFKFPVFQAGPRVCLGKELALIQMKYVVASILKRGATPDRSHGRRVQGHGPLETTTHGQMSLKI</sequence>
<evidence type="ECO:0000256" key="6">
    <source>
        <dbReference type="SAM" id="MobiDB-lite"/>
    </source>
</evidence>
<keyword evidence="3" id="KW-0479">Metal-binding</keyword>
<feature type="region of interest" description="Disordered" evidence="6">
    <location>
        <begin position="73"/>
        <end position="100"/>
    </location>
</feature>
<name>A0AA88WSW0_9ASTE</name>
<proteinExistence type="inferred from homology"/>
<comment type="similarity">
    <text evidence="2">Belongs to the cytochrome P450 family.</text>
</comment>
<dbReference type="Pfam" id="PF00067">
    <property type="entry name" value="p450"/>
    <property type="match status" value="1"/>
</dbReference>
<dbReference type="EMBL" id="JAVXUP010000233">
    <property type="protein sequence ID" value="KAK3033483.1"/>
    <property type="molecule type" value="Genomic_DNA"/>
</dbReference>
<dbReference type="GO" id="GO:0004497">
    <property type="term" value="F:monooxygenase activity"/>
    <property type="evidence" value="ECO:0007669"/>
    <property type="project" value="InterPro"/>
</dbReference>
<dbReference type="GO" id="GO:0020037">
    <property type="term" value="F:heme binding"/>
    <property type="evidence" value="ECO:0007669"/>
    <property type="project" value="InterPro"/>
</dbReference>
<evidence type="ECO:0008006" key="9">
    <source>
        <dbReference type="Google" id="ProtNLM"/>
    </source>
</evidence>
<dbReference type="InterPro" id="IPR036396">
    <property type="entry name" value="Cyt_P450_sf"/>
</dbReference>